<dbReference type="GO" id="GO:0005576">
    <property type="term" value="C:extracellular region"/>
    <property type="evidence" value="ECO:0007669"/>
    <property type="project" value="UniProtKB-SubCell"/>
</dbReference>
<organism evidence="7 8">
    <name type="scientific">Nezara viridula</name>
    <name type="common">Southern green stink bug</name>
    <name type="synonym">Cimex viridulus</name>
    <dbReference type="NCBI Taxonomy" id="85310"/>
    <lineage>
        <taxon>Eukaryota</taxon>
        <taxon>Metazoa</taxon>
        <taxon>Ecdysozoa</taxon>
        <taxon>Arthropoda</taxon>
        <taxon>Hexapoda</taxon>
        <taxon>Insecta</taxon>
        <taxon>Pterygota</taxon>
        <taxon>Neoptera</taxon>
        <taxon>Paraneoptera</taxon>
        <taxon>Hemiptera</taxon>
        <taxon>Heteroptera</taxon>
        <taxon>Panheteroptera</taxon>
        <taxon>Pentatomomorpha</taxon>
        <taxon>Pentatomoidea</taxon>
        <taxon>Pentatomidae</taxon>
        <taxon>Pentatominae</taxon>
        <taxon>Nezara</taxon>
    </lineage>
</organism>
<evidence type="ECO:0000256" key="4">
    <source>
        <dbReference type="ARBA" id="ARBA00022729"/>
    </source>
</evidence>
<dbReference type="AlphaFoldDB" id="A0A9P0EB21"/>
<comment type="similarity">
    <text evidence="2">Belongs to the GILT family.</text>
</comment>
<dbReference type="InterPro" id="IPR004911">
    <property type="entry name" value="Interferon-induced_GILT"/>
</dbReference>
<dbReference type="Pfam" id="PF03227">
    <property type="entry name" value="GILT"/>
    <property type="match status" value="1"/>
</dbReference>
<evidence type="ECO:0000313" key="7">
    <source>
        <dbReference type="EMBL" id="CAH1394901.1"/>
    </source>
</evidence>
<proteinExistence type="inferred from homology"/>
<dbReference type="PANTHER" id="PTHR13234">
    <property type="entry name" value="GAMMA-INTERFERON INDUCIBLE LYSOSOMAL THIOL REDUCTASE GILT"/>
    <property type="match status" value="1"/>
</dbReference>
<evidence type="ECO:0000256" key="6">
    <source>
        <dbReference type="SAM" id="SignalP"/>
    </source>
</evidence>
<protein>
    <submittedName>
        <fullName evidence="7">Uncharacterized protein</fullName>
    </submittedName>
</protein>
<name>A0A9P0EB21_NEZVI</name>
<dbReference type="GO" id="GO:0016671">
    <property type="term" value="F:oxidoreductase activity, acting on a sulfur group of donors, disulfide as acceptor"/>
    <property type="evidence" value="ECO:0007669"/>
    <property type="project" value="InterPro"/>
</dbReference>
<evidence type="ECO:0000256" key="2">
    <source>
        <dbReference type="ARBA" id="ARBA00005679"/>
    </source>
</evidence>
<keyword evidence="4 6" id="KW-0732">Signal</keyword>
<feature type="chain" id="PRO_5040214523" evidence="6">
    <location>
        <begin position="17"/>
        <end position="219"/>
    </location>
</feature>
<feature type="signal peptide" evidence="6">
    <location>
        <begin position="1"/>
        <end position="16"/>
    </location>
</feature>
<sequence>MDVLFFLLAIVGCVLARPSSENVKSVEVTLYYEALCPDCQDFIPNQLLPAYTDTKFDFASLISKLTLVPYGWVNVINATSHDYQCQHGQSECEGNRLHSCATKYIPDVLTTLNYISCLEKQAIMAYKLSRSSKYPIDKCQNKLPAGLYPKIINCYKSDEGWELFEKNGKKTVAFFPYGGFVPYVSFNNGHDDDLAQDAVDNFKKTLCEITGVVDEACSS</sequence>
<dbReference type="PANTHER" id="PTHR13234:SF8">
    <property type="entry name" value="GAMMA-INTERFERON-INDUCIBLE LYSOSOMAL THIOL REDUCTASE"/>
    <property type="match status" value="1"/>
</dbReference>
<comment type="subcellular location">
    <subcellularLocation>
        <location evidence="1">Secreted</location>
    </subcellularLocation>
</comment>
<reference evidence="7" key="1">
    <citation type="submission" date="2022-01" db="EMBL/GenBank/DDBJ databases">
        <authorList>
            <person name="King R."/>
        </authorList>
    </citation>
    <scope>NUCLEOTIDE SEQUENCE</scope>
</reference>
<evidence type="ECO:0000313" key="8">
    <source>
        <dbReference type="Proteomes" id="UP001152798"/>
    </source>
</evidence>
<evidence type="ECO:0000256" key="5">
    <source>
        <dbReference type="ARBA" id="ARBA00023180"/>
    </source>
</evidence>
<dbReference type="Proteomes" id="UP001152798">
    <property type="component" value="Chromosome 3"/>
</dbReference>
<keyword evidence="8" id="KW-1185">Reference proteome</keyword>
<accession>A0A9P0EB21</accession>
<dbReference type="EMBL" id="OV725079">
    <property type="protein sequence ID" value="CAH1394901.1"/>
    <property type="molecule type" value="Genomic_DNA"/>
</dbReference>
<gene>
    <name evidence="7" type="ORF">NEZAVI_LOCUS5270</name>
</gene>
<keyword evidence="5" id="KW-0325">Glycoprotein</keyword>
<keyword evidence="3" id="KW-0964">Secreted</keyword>
<dbReference type="OrthoDB" id="958254at2759"/>
<evidence type="ECO:0000256" key="3">
    <source>
        <dbReference type="ARBA" id="ARBA00022525"/>
    </source>
</evidence>
<evidence type="ECO:0000256" key="1">
    <source>
        <dbReference type="ARBA" id="ARBA00004613"/>
    </source>
</evidence>